<gene>
    <name evidence="1" type="ORF">H7E68_16820</name>
</gene>
<evidence type="ECO:0000313" key="2">
    <source>
        <dbReference type="Proteomes" id="UP000585258"/>
    </source>
</evidence>
<organism evidence="1 2">
    <name type="scientific">Clostridium gasigenes</name>
    <dbReference type="NCBI Taxonomy" id="94869"/>
    <lineage>
        <taxon>Bacteria</taxon>
        <taxon>Bacillati</taxon>
        <taxon>Bacillota</taxon>
        <taxon>Clostridia</taxon>
        <taxon>Eubacteriales</taxon>
        <taxon>Clostridiaceae</taxon>
        <taxon>Clostridium</taxon>
    </lineage>
</organism>
<evidence type="ECO:0000313" key="1">
    <source>
        <dbReference type="EMBL" id="MBB6716369.1"/>
    </source>
</evidence>
<name>A0A7X0VSD2_9CLOT</name>
<comment type="caution">
    <text evidence="1">The sequence shown here is derived from an EMBL/GenBank/DDBJ whole genome shotgun (WGS) entry which is preliminary data.</text>
</comment>
<reference evidence="1 2" key="1">
    <citation type="submission" date="2020-08" db="EMBL/GenBank/DDBJ databases">
        <title>Clostridia isolated from Swiss meat.</title>
        <authorList>
            <person name="Wambui J."/>
            <person name="Stevens M.J.A."/>
            <person name="Stephan R."/>
        </authorList>
    </citation>
    <scope>NUCLEOTIDE SEQUENCE [LARGE SCALE GENOMIC DNA]</scope>
    <source>
        <strain evidence="1 2">CM001</strain>
    </source>
</reference>
<accession>A0A7X0VSD2</accession>
<proteinExistence type="predicted"/>
<dbReference type="PROSITE" id="PS51257">
    <property type="entry name" value="PROKAR_LIPOPROTEIN"/>
    <property type="match status" value="1"/>
</dbReference>
<dbReference type="AlphaFoldDB" id="A0A7X0VSD2"/>
<dbReference type="RefSeq" id="WP_185165417.1">
    <property type="nucleotide sequence ID" value="NZ_JACKWY010000013.1"/>
</dbReference>
<evidence type="ECO:0008006" key="3">
    <source>
        <dbReference type="Google" id="ProtNLM"/>
    </source>
</evidence>
<sequence>MKKIVSILVLLTLLLGATIGCTKKEEAKQNVTEKKQEEVKPKLDRLKEEFKKEGLEVGDNENVAFDMLGANNGYKFKLNGELIEIYEYDLNALSDLGNKFVEQAKNGSVTMSGFNIPVKYNDGIMITRHDEHKDKDKILEIFNKFK</sequence>
<dbReference type="EMBL" id="JACKWY010000013">
    <property type="protein sequence ID" value="MBB6716369.1"/>
    <property type="molecule type" value="Genomic_DNA"/>
</dbReference>
<protein>
    <recommendedName>
        <fullName evidence="3">Lipoprotein</fullName>
    </recommendedName>
</protein>
<dbReference type="Proteomes" id="UP000585258">
    <property type="component" value="Unassembled WGS sequence"/>
</dbReference>